<feature type="signal peptide" evidence="2">
    <location>
        <begin position="1"/>
        <end position="28"/>
    </location>
</feature>
<organism evidence="3 4">
    <name type="scientific">Alteribacillus iranensis</name>
    <dbReference type="NCBI Taxonomy" id="930128"/>
    <lineage>
        <taxon>Bacteria</taxon>
        <taxon>Bacillati</taxon>
        <taxon>Bacillota</taxon>
        <taxon>Bacilli</taxon>
        <taxon>Bacillales</taxon>
        <taxon>Bacillaceae</taxon>
        <taxon>Alteribacillus</taxon>
    </lineage>
</organism>
<feature type="transmembrane region" description="Helical" evidence="1">
    <location>
        <begin position="316"/>
        <end position="349"/>
    </location>
</feature>
<keyword evidence="1" id="KW-0472">Membrane</keyword>
<dbReference type="OrthoDB" id="2373222at2"/>
<dbReference type="NCBIfam" id="TIGR02829">
    <property type="entry name" value="spore_III_AE"/>
    <property type="match status" value="1"/>
</dbReference>
<dbReference type="EMBL" id="FONT01000001">
    <property type="protein sequence ID" value="SFE30970.1"/>
    <property type="molecule type" value="Genomic_DNA"/>
</dbReference>
<keyword evidence="4" id="KW-1185">Reference proteome</keyword>
<gene>
    <name evidence="3" type="ORF">SAMN05192532_101238</name>
</gene>
<feature type="chain" id="PRO_5011795875" evidence="2">
    <location>
        <begin position="29"/>
        <end position="400"/>
    </location>
</feature>
<dbReference type="Proteomes" id="UP000199516">
    <property type="component" value="Unassembled WGS sequence"/>
</dbReference>
<feature type="transmembrane region" description="Helical" evidence="1">
    <location>
        <begin position="167"/>
        <end position="189"/>
    </location>
</feature>
<feature type="transmembrane region" description="Helical" evidence="1">
    <location>
        <begin position="105"/>
        <end position="128"/>
    </location>
</feature>
<accession>A0A1I1ZKV1</accession>
<sequence>MYEKKWLLLLLVLSAACVFFIHHGSIQAEETSDTEGMSVESLKEEQLKQLDIESITAYWENVVREYGTFLPESQKGSLTDFIKGEKKFAPGEWGKALLRYLLHEVIANGQLMGTLLLLTVFSAILKAIQNAFEKEAVGKVAYAVIFIILIVIALNSFYVAMDYVREAVSLMSHFIIALLPLLLGLLAASGSIASAGIFHPLVIMLVQVSGIFVQNIVLPLLFFSAVLSIASQLNEHIRVTKLAELLRHVAMGSLAAFLTVFLGIISVQGTAAAVADGLTIRTAKFLAGNFIPVIGRMFTDAADTALGASILLKNTVGIAGVGILVIICAFPALKVLAIGFIFQATAAVVQPLAEEELIDALSTLGRNVFSMFAALAAVSFMFFLALTIIIVSGNLSLMVR</sequence>
<dbReference type="STRING" id="930128.SAMN05192532_101238"/>
<keyword evidence="1" id="KW-0812">Transmembrane</keyword>
<feature type="transmembrane region" description="Helical" evidence="1">
    <location>
        <begin position="140"/>
        <end position="161"/>
    </location>
</feature>
<dbReference type="InterPro" id="IPR014194">
    <property type="entry name" value="Spore_III_AE"/>
</dbReference>
<name>A0A1I1ZKV1_9BACI</name>
<feature type="transmembrane region" description="Helical" evidence="1">
    <location>
        <begin position="250"/>
        <end position="275"/>
    </location>
</feature>
<evidence type="ECO:0000313" key="4">
    <source>
        <dbReference type="Proteomes" id="UP000199516"/>
    </source>
</evidence>
<dbReference type="Pfam" id="PF09546">
    <property type="entry name" value="Spore_III_AE"/>
    <property type="match status" value="1"/>
</dbReference>
<protein>
    <submittedName>
        <fullName evidence="3">Stage III sporulation protein AE</fullName>
    </submittedName>
</protein>
<dbReference type="PROSITE" id="PS51257">
    <property type="entry name" value="PROKAR_LIPOPROTEIN"/>
    <property type="match status" value="1"/>
</dbReference>
<evidence type="ECO:0000256" key="2">
    <source>
        <dbReference type="SAM" id="SignalP"/>
    </source>
</evidence>
<feature type="transmembrane region" description="Helical" evidence="1">
    <location>
        <begin position="369"/>
        <end position="391"/>
    </location>
</feature>
<reference evidence="3 4" key="1">
    <citation type="submission" date="2016-10" db="EMBL/GenBank/DDBJ databases">
        <authorList>
            <person name="de Groot N.N."/>
        </authorList>
    </citation>
    <scope>NUCLEOTIDE SEQUENCE [LARGE SCALE GENOMIC DNA]</scope>
    <source>
        <strain evidence="3 4">DSM 23995</strain>
    </source>
</reference>
<evidence type="ECO:0000313" key="3">
    <source>
        <dbReference type="EMBL" id="SFE30970.1"/>
    </source>
</evidence>
<dbReference type="RefSeq" id="WP_091656290.1">
    <property type="nucleotide sequence ID" value="NZ_FONT01000001.1"/>
</dbReference>
<dbReference type="AlphaFoldDB" id="A0A1I1ZKV1"/>
<feature type="transmembrane region" description="Helical" evidence="1">
    <location>
        <begin position="201"/>
        <end position="230"/>
    </location>
</feature>
<proteinExistence type="predicted"/>
<evidence type="ECO:0000256" key="1">
    <source>
        <dbReference type="SAM" id="Phobius"/>
    </source>
</evidence>
<keyword evidence="2" id="KW-0732">Signal</keyword>
<keyword evidence="1" id="KW-1133">Transmembrane helix</keyword>